<dbReference type="AlphaFoldDB" id="A0A7R8ULU6"/>
<keyword evidence="3" id="KW-1185">Reference proteome</keyword>
<evidence type="ECO:0000313" key="3">
    <source>
        <dbReference type="Proteomes" id="UP000594454"/>
    </source>
</evidence>
<evidence type="ECO:0008006" key="4">
    <source>
        <dbReference type="Google" id="ProtNLM"/>
    </source>
</evidence>
<dbReference type="Pfam" id="PF07093">
    <property type="entry name" value="SGT1"/>
    <property type="match status" value="1"/>
</dbReference>
<dbReference type="OMA" id="TKDYIWQ"/>
<sequence length="657" mass="74945">MSGRGSLEFVREDDFVEYFIFPQLTDEADDSEKAQRDLENVLQKVESIVSEVSRDYIWHKDEFRLTARTDRQQVLIQANGENSEALPPHLYGISHYGDNIQDEWYIVYLLFEISRRASDIVIRVVDADGEFLLIEAANVLPKWANPDTCEQRVYIHNGDLHLVQNSPSSTTTLLPVATAISKIRQMPTLYKVPTEIQSCIDGRLKEFSNNNAGQFHYQRVRVPASIALMLKQKPSLIAPACRAFCERDTIDMKACRAMRYFPPESRVKTVVKFTRCLYAMISSNNYQPDRRTGWDLPSANTQEYKEDLLGVKIACGFEILASQAKDNDDMENDRSWKTYLNSLVKKGYFRENVEGSNEYNRLLKEAKGFYKANIERFRTAPVVGKEILTMLSDLEVNMEQLRIEENELQPSDDDNWLNISPEELDAMLTEKYGVRKLYNANGSVDATEFTSNISEFLDRKSEYDGVDDEELQRRPVKKSQSMRRAIECNPVIDNDNSTSNKSNDISFDPDAFQTHVKNFLDFVIPEDEWDSASEMSDYADDDDLDKNIGNMENAKFNIKTDLKAYMDQMDRELAQTTIGKTFETPKNKHMDDFDDIESFTPINIDVNTLRNMVDSYKNQIGGPGPATNLLGAMGIGMAAKLQQSDDDGIPDLGGTQV</sequence>
<dbReference type="PANTHER" id="PTHR13060">
    <property type="entry name" value="SGT1 PROTEIN HSGT1 SUPPRESSOR OF GCR2"/>
    <property type="match status" value="1"/>
</dbReference>
<dbReference type="Proteomes" id="UP000594454">
    <property type="component" value="Chromosome 2"/>
</dbReference>
<name>A0A7R8ULU6_HERIL</name>
<evidence type="ECO:0000256" key="1">
    <source>
        <dbReference type="SAM" id="Coils"/>
    </source>
</evidence>
<gene>
    <name evidence="2" type="ORF">HERILL_LOCUS5870</name>
</gene>
<evidence type="ECO:0000313" key="2">
    <source>
        <dbReference type="EMBL" id="CAD7082869.1"/>
    </source>
</evidence>
<proteinExistence type="predicted"/>
<dbReference type="OrthoDB" id="27237at2759"/>
<protein>
    <recommendedName>
        <fullName evidence="4">Protein ecdysoneless</fullName>
    </recommendedName>
</protein>
<keyword evidence="1" id="KW-0175">Coiled coil</keyword>
<accession>A0A7R8ULU6</accession>
<organism evidence="2 3">
    <name type="scientific">Hermetia illucens</name>
    <name type="common">Black soldier fly</name>
    <dbReference type="NCBI Taxonomy" id="343691"/>
    <lineage>
        <taxon>Eukaryota</taxon>
        <taxon>Metazoa</taxon>
        <taxon>Ecdysozoa</taxon>
        <taxon>Arthropoda</taxon>
        <taxon>Hexapoda</taxon>
        <taxon>Insecta</taxon>
        <taxon>Pterygota</taxon>
        <taxon>Neoptera</taxon>
        <taxon>Endopterygota</taxon>
        <taxon>Diptera</taxon>
        <taxon>Brachycera</taxon>
        <taxon>Stratiomyomorpha</taxon>
        <taxon>Stratiomyidae</taxon>
        <taxon>Hermetiinae</taxon>
        <taxon>Hermetia</taxon>
    </lineage>
</organism>
<reference evidence="2 3" key="1">
    <citation type="submission" date="2020-11" db="EMBL/GenBank/DDBJ databases">
        <authorList>
            <person name="Wallbank WR R."/>
            <person name="Pardo Diaz C."/>
            <person name="Kozak K."/>
            <person name="Martin S."/>
            <person name="Jiggins C."/>
            <person name="Moest M."/>
            <person name="Warren A I."/>
            <person name="Generalovic N T."/>
            <person name="Byers J.R.P. K."/>
            <person name="Montejo-Kovacevich G."/>
            <person name="Yen C E."/>
        </authorList>
    </citation>
    <scope>NUCLEOTIDE SEQUENCE [LARGE SCALE GENOMIC DNA]</scope>
</reference>
<dbReference type="InParanoid" id="A0A7R8ULU6"/>
<dbReference type="EMBL" id="LR899010">
    <property type="protein sequence ID" value="CAD7082869.1"/>
    <property type="molecule type" value="Genomic_DNA"/>
</dbReference>
<dbReference type="GO" id="GO:0005634">
    <property type="term" value="C:nucleus"/>
    <property type="evidence" value="ECO:0007669"/>
    <property type="project" value="TreeGrafter"/>
</dbReference>
<feature type="coiled-coil region" evidence="1">
    <location>
        <begin position="24"/>
        <end position="51"/>
    </location>
</feature>
<dbReference type="FunCoup" id="A0A7R8ULU6">
    <property type="interactions" value="2568"/>
</dbReference>
<dbReference type="PANTHER" id="PTHR13060:SF0">
    <property type="entry name" value="PROTEIN ECDYSONELESS HOMOLOG"/>
    <property type="match status" value="1"/>
</dbReference>
<dbReference type="InterPro" id="IPR010770">
    <property type="entry name" value="Ecd"/>
</dbReference>